<dbReference type="InterPro" id="IPR028359">
    <property type="entry name" value="UDP_ManNAc/GlcNAc_DH"/>
</dbReference>
<name>A0A381YJK3_9ZZZZ</name>
<dbReference type="GO" id="GO:0000271">
    <property type="term" value="P:polysaccharide biosynthetic process"/>
    <property type="evidence" value="ECO:0007669"/>
    <property type="project" value="InterPro"/>
</dbReference>
<accession>A0A381YJK3</accession>
<evidence type="ECO:0000256" key="2">
    <source>
        <dbReference type="ARBA" id="ARBA00023002"/>
    </source>
</evidence>
<dbReference type="InterPro" id="IPR036220">
    <property type="entry name" value="UDP-Glc/GDP-Man_DH_C_sf"/>
</dbReference>
<dbReference type="SUPFAM" id="SSF52413">
    <property type="entry name" value="UDP-glucose/GDP-mannose dehydrogenase C-terminal domain"/>
    <property type="match status" value="1"/>
</dbReference>
<dbReference type="GO" id="GO:0016628">
    <property type="term" value="F:oxidoreductase activity, acting on the CH-CH group of donors, NAD or NADP as acceptor"/>
    <property type="evidence" value="ECO:0007669"/>
    <property type="project" value="InterPro"/>
</dbReference>
<dbReference type="SMART" id="SM00984">
    <property type="entry name" value="UDPG_MGDP_dh_C"/>
    <property type="match status" value="1"/>
</dbReference>
<reference evidence="5" key="1">
    <citation type="submission" date="2018-05" db="EMBL/GenBank/DDBJ databases">
        <authorList>
            <person name="Lanie J.A."/>
            <person name="Ng W.-L."/>
            <person name="Kazmierczak K.M."/>
            <person name="Andrzejewski T.M."/>
            <person name="Davidsen T.M."/>
            <person name="Wayne K.J."/>
            <person name="Tettelin H."/>
            <person name="Glass J.I."/>
            <person name="Rusch D."/>
            <person name="Podicherti R."/>
            <person name="Tsui H.-C.T."/>
            <person name="Winkler M.E."/>
        </authorList>
    </citation>
    <scope>NUCLEOTIDE SEQUENCE</scope>
</reference>
<evidence type="ECO:0000313" key="5">
    <source>
        <dbReference type="EMBL" id="SVA76693.1"/>
    </source>
</evidence>
<evidence type="ECO:0000259" key="4">
    <source>
        <dbReference type="SMART" id="SM00984"/>
    </source>
</evidence>
<dbReference type="InterPro" id="IPR008927">
    <property type="entry name" value="6-PGluconate_DH-like_C_sf"/>
</dbReference>
<sequence>MEDSLNKPFEELKVKIENKKARIAIVGLGQVGLPTALSFVNSGYNVTGVDTNEELINKISNGMSPFQEKNLQEFIKNSQKSERFHVSTKIDESVENSNIIIVCVATPITKDIKPDMTSLKSVCDSLSKCDLNGKLILVESSLPPGTFEGLVIPFIRKSNQICWSCYVPERLVPGHAFSEIKTTSRIIGELDTESGILARELYKTIVQAEIILTTFRVAEISKLVENTYRDVNIALANEIGIICEVYGIDFNELSRVCNSHPRVNLHQPGPGVGGPCLPKDPYLLLNPFNTEQIKSDIILNARKFNDKMPDHVFSLIKRALLEKNKKIENSVISVLGTAYKANVSDTRSSPAEKIIKQLLDLGCNVKVNDPNTEAGFGGLYEKNILNTVKKSDLVVILTDHDEYKKLDLHILSDSMNENPILVDTKRVFDKKEADTAGFLYVSVGYHNLKEEIN</sequence>
<dbReference type="NCBIfam" id="TIGR03026">
    <property type="entry name" value="NDP-sugDHase"/>
    <property type="match status" value="1"/>
</dbReference>
<keyword evidence="3" id="KW-0520">NAD</keyword>
<dbReference type="PIRSF" id="PIRSF500136">
    <property type="entry name" value="UDP_ManNAc_DH"/>
    <property type="match status" value="1"/>
</dbReference>
<evidence type="ECO:0000256" key="1">
    <source>
        <dbReference type="ARBA" id="ARBA00006601"/>
    </source>
</evidence>
<proteinExistence type="inferred from homology"/>
<dbReference type="PANTHER" id="PTHR43491:SF2">
    <property type="entry name" value="UDP-N-ACETYL-D-MANNOSAMINE DEHYDROGENASE"/>
    <property type="match status" value="1"/>
</dbReference>
<dbReference type="InterPro" id="IPR014026">
    <property type="entry name" value="UDP-Glc/GDP-Man_DH_dimer"/>
</dbReference>
<dbReference type="AlphaFoldDB" id="A0A381YJK3"/>
<dbReference type="InterPro" id="IPR014027">
    <property type="entry name" value="UDP-Glc/GDP-Man_DH_C"/>
</dbReference>
<gene>
    <name evidence="5" type="ORF">METZ01_LOCUS129547</name>
</gene>
<dbReference type="PIRSF" id="PIRSF000124">
    <property type="entry name" value="UDPglc_GDPman_dh"/>
    <property type="match status" value="1"/>
</dbReference>
<organism evidence="5">
    <name type="scientific">marine metagenome</name>
    <dbReference type="NCBI Taxonomy" id="408172"/>
    <lineage>
        <taxon>unclassified sequences</taxon>
        <taxon>metagenomes</taxon>
        <taxon>ecological metagenomes</taxon>
    </lineage>
</organism>
<dbReference type="InterPro" id="IPR001732">
    <property type="entry name" value="UDP-Glc/GDP-Man_DH_N"/>
</dbReference>
<dbReference type="GO" id="GO:0051287">
    <property type="term" value="F:NAD binding"/>
    <property type="evidence" value="ECO:0007669"/>
    <property type="project" value="InterPro"/>
</dbReference>
<evidence type="ECO:0000256" key="3">
    <source>
        <dbReference type="ARBA" id="ARBA00023027"/>
    </source>
</evidence>
<dbReference type="PANTHER" id="PTHR43491">
    <property type="entry name" value="UDP-N-ACETYL-D-MANNOSAMINE DEHYDROGENASE"/>
    <property type="match status" value="1"/>
</dbReference>
<dbReference type="SUPFAM" id="SSF48179">
    <property type="entry name" value="6-phosphogluconate dehydrogenase C-terminal domain-like"/>
    <property type="match status" value="1"/>
</dbReference>
<dbReference type="InterPro" id="IPR017476">
    <property type="entry name" value="UDP-Glc/GDP-Man"/>
</dbReference>
<dbReference type="GO" id="GO:0016616">
    <property type="term" value="F:oxidoreductase activity, acting on the CH-OH group of donors, NAD or NADP as acceptor"/>
    <property type="evidence" value="ECO:0007669"/>
    <property type="project" value="InterPro"/>
</dbReference>
<dbReference type="Gene3D" id="3.40.50.720">
    <property type="entry name" value="NAD(P)-binding Rossmann-like Domain"/>
    <property type="match status" value="2"/>
</dbReference>
<dbReference type="SUPFAM" id="SSF51735">
    <property type="entry name" value="NAD(P)-binding Rossmann-fold domains"/>
    <property type="match status" value="1"/>
</dbReference>
<feature type="domain" description="UDP-glucose/GDP-mannose dehydrogenase C-terminal" evidence="4">
    <location>
        <begin position="333"/>
        <end position="430"/>
    </location>
</feature>
<dbReference type="EMBL" id="UINC01018289">
    <property type="protein sequence ID" value="SVA76693.1"/>
    <property type="molecule type" value="Genomic_DNA"/>
</dbReference>
<dbReference type="InterPro" id="IPR036291">
    <property type="entry name" value="NAD(P)-bd_dom_sf"/>
</dbReference>
<comment type="similarity">
    <text evidence="1">Belongs to the UDP-glucose/GDP-mannose dehydrogenase family.</text>
</comment>
<dbReference type="Pfam" id="PF03721">
    <property type="entry name" value="UDPG_MGDP_dh_N"/>
    <property type="match status" value="1"/>
</dbReference>
<dbReference type="Pfam" id="PF03720">
    <property type="entry name" value="UDPG_MGDP_dh_C"/>
    <property type="match status" value="1"/>
</dbReference>
<protein>
    <recommendedName>
        <fullName evidence="4">UDP-glucose/GDP-mannose dehydrogenase C-terminal domain-containing protein</fullName>
    </recommendedName>
</protein>
<dbReference type="Pfam" id="PF00984">
    <property type="entry name" value="UDPG_MGDP_dh"/>
    <property type="match status" value="1"/>
</dbReference>
<keyword evidence="2" id="KW-0560">Oxidoreductase</keyword>